<dbReference type="InterPro" id="IPR052164">
    <property type="entry name" value="Anthracycline_SecMetBiosynth"/>
</dbReference>
<organism evidence="2 3">
    <name type="scientific">Streptomyces chilikensis</name>
    <dbReference type="NCBI Taxonomy" id="1194079"/>
    <lineage>
        <taxon>Bacteria</taxon>
        <taxon>Bacillati</taxon>
        <taxon>Actinomycetota</taxon>
        <taxon>Actinomycetes</taxon>
        <taxon>Kitasatosporales</taxon>
        <taxon>Streptomycetaceae</taxon>
        <taxon>Streptomyces</taxon>
    </lineage>
</organism>
<keyword evidence="3" id="KW-1185">Reference proteome</keyword>
<proteinExistence type="predicted"/>
<dbReference type="EMBL" id="JBEZNA010000013">
    <property type="protein sequence ID" value="MEU9577325.1"/>
    <property type="molecule type" value="Genomic_DNA"/>
</dbReference>
<name>A0ABV3EME3_9ACTN</name>
<dbReference type="SUPFAM" id="SSF54593">
    <property type="entry name" value="Glyoxalase/Bleomycin resistance protein/Dihydroxybiphenyl dioxygenase"/>
    <property type="match status" value="2"/>
</dbReference>
<feature type="domain" description="VOC" evidence="1">
    <location>
        <begin position="12"/>
        <end position="130"/>
    </location>
</feature>
<dbReference type="PROSITE" id="PS51819">
    <property type="entry name" value="VOC"/>
    <property type="match status" value="1"/>
</dbReference>
<protein>
    <submittedName>
        <fullName evidence="2">VOC family protein</fullName>
    </submittedName>
</protein>
<dbReference type="PANTHER" id="PTHR33993">
    <property type="entry name" value="GLYOXALASE-RELATED"/>
    <property type="match status" value="1"/>
</dbReference>
<evidence type="ECO:0000313" key="2">
    <source>
        <dbReference type="EMBL" id="MEU9577325.1"/>
    </source>
</evidence>
<comment type="caution">
    <text evidence="2">The sequence shown here is derived from an EMBL/GenBank/DDBJ whole genome shotgun (WGS) entry which is preliminary data.</text>
</comment>
<dbReference type="InterPro" id="IPR004360">
    <property type="entry name" value="Glyas_Fos-R_dOase_dom"/>
</dbReference>
<evidence type="ECO:0000259" key="1">
    <source>
        <dbReference type="PROSITE" id="PS51819"/>
    </source>
</evidence>
<dbReference type="CDD" id="cd07247">
    <property type="entry name" value="SgaA_N_like"/>
    <property type="match status" value="1"/>
</dbReference>
<dbReference type="InterPro" id="IPR029068">
    <property type="entry name" value="Glyas_Bleomycin-R_OHBP_Dase"/>
</dbReference>
<dbReference type="Pfam" id="PF00903">
    <property type="entry name" value="Glyoxalase"/>
    <property type="match status" value="1"/>
</dbReference>
<gene>
    <name evidence="2" type="ORF">AB0D95_08670</name>
</gene>
<dbReference type="PANTHER" id="PTHR33993:SF10">
    <property type="entry name" value="CONSERVED PROTEIN"/>
    <property type="match status" value="1"/>
</dbReference>
<sequence>MNTEGGDAAEGVPCWVDASLPDVEAGKRFYGELFGWSFDAVGPRGVEGGPPGAAWAHREGDPVAALLPKRDGRMPTVWTVYLATPDATALARRIAAGGGQVIAEPAPMGRLGRQALAMGPEGAVFGLWEPALHDGFGGRRPALGGFARAVLHTRDPEAARPFWDGLFGGSRTGIAPLEGVFPEVMPSHFLVHFSVNDLEGALGAVYRLGGRVQAQPFRTDRGAVAVVTDNQNASFALLEG</sequence>
<reference evidence="2 3" key="1">
    <citation type="submission" date="2024-06" db="EMBL/GenBank/DDBJ databases">
        <title>The Natural Products Discovery Center: Release of the First 8490 Sequenced Strains for Exploring Actinobacteria Biosynthetic Diversity.</title>
        <authorList>
            <person name="Kalkreuter E."/>
            <person name="Kautsar S.A."/>
            <person name="Yang D."/>
            <person name="Bader C.D."/>
            <person name="Teijaro C.N."/>
            <person name="Fluegel L."/>
            <person name="Davis C.M."/>
            <person name="Simpson J.R."/>
            <person name="Lauterbach L."/>
            <person name="Steele A.D."/>
            <person name="Gui C."/>
            <person name="Meng S."/>
            <person name="Li G."/>
            <person name="Viehrig K."/>
            <person name="Ye F."/>
            <person name="Su P."/>
            <person name="Kiefer A.F."/>
            <person name="Nichols A."/>
            <person name="Cepeda A.J."/>
            <person name="Yan W."/>
            <person name="Fan B."/>
            <person name="Jiang Y."/>
            <person name="Adhikari A."/>
            <person name="Zheng C.-J."/>
            <person name="Schuster L."/>
            <person name="Cowan T.M."/>
            <person name="Smanski M.J."/>
            <person name="Chevrette M.G."/>
            <person name="De Carvalho L.P.S."/>
            <person name="Shen B."/>
        </authorList>
    </citation>
    <scope>NUCLEOTIDE SEQUENCE [LARGE SCALE GENOMIC DNA]</scope>
    <source>
        <strain evidence="2 3">NPDC048117</strain>
    </source>
</reference>
<dbReference type="RefSeq" id="WP_338104479.1">
    <property type="nucleotide sequence ID" value="NZ_JBEZNA010000013.1"/>
</dbReference>
<dbReference type="InterPro" id="IPR037523">
    <property type="entry name" value="VOC_core"/>
</dbReference>
<dbReference type="Gene3D" id="3.10.180.10">
    <property type="entry name" value="2,3-Dihydroxybiphenyl 1,2-Dioxygenase, domain 1"/>
    <property type="match status" value="2"/>
</dbReference>
<accession>A0ABV3EME3</accession>
<dbReference type="Proteomes" id="UP001551584">
    <property type="component" value="Unassembled WGS sequence"/>
</dbReference>
<evidence type="ECO:0000313" key="3">
    <source>
        <dbReference type="Proteomes" id="UP001551584"/>
    </source>
</evidence>